<feature type="domain" description="SPOR" evidence="2">
    <location>
        <begin position="78"/>
        <end position="157"/>
    </location>
</feature>
<feature type="signal peptide" evidence="1">
    <location>
        <begin position="1"/>
        <end position="18"/>
    </location>
</feature>
<reference evidence="3" key="2">
    <citation type="submission" date="2021-04" db="EMBL/GenBank/DDBJ databases">
        <authorList>
            <person name="Gilroy R."/>
        </authorList>
    </citation>
    <scope>NUCLEOTIDE SEQUENCE</scope>
    <source>
        <strain evidence="3">ChiHjej12B11-16260</strain>
    </source>
</reference>
<dbReference type="Pfam" id="PF05036">
    <property type="entry name" value="SPOR"/>
    <property type="match status" value="1"/>
</dbReference>
<reference evidence="3" key="1">
    <citation type="journal article" date="2021" name="PeerJ">
        <title>Extensive microbial diversity within the chicken gut microbiome revealed by metagenomics and culture.</title>
        <authorList>
            <person name="Gilroy R."/>
            <person name="Ravi A."/>
            <person name="Getino M."/>
            <person name="Pursley I."/>
            <person name="Horton D.L."/>
            <person name="Alikhan N.F."/>
            <person name="Baker D."/>
            <person name="Gharbi K."/>
            <person name="Hall N."/>
            <person name="Watson M."/>
            <person name="Adriaenssens E.M."/>
            <person name="Foster-Nyarko E."/>
            <person name="Jarju S."/>
            <person name="Secka A."/>
            <person name="Antonio M."/>
            <person name="Oren A."/>
            <person name="Chaudhuri R.R."/>
            <person name="La Ragione R."/>
            <person name="Hildebrand F."/>
            <person name="Pallen M.J."/>
        </authorList>
    </citation>
    <scope>NUCLEOTIDE SEQUENCE</scope>
    <source>
        <strain evidence="3">ChiHjej12B11-16260</strain>
    </source>
</reference>
<proteinExistence type="predicted"/>
<dbReference type="PROSITE" id="PS51257">
    <property type="entry name" value="PROKAR_LIPOPROTEIN"/>
    <property type="match status" value="1"/>
</dbReference>
<accession>A0A9D1VPW8</accession>
<dbReference type="InterPro" id="IPR007730">
    <property type="entry name" value="SPOR-like_dom"/>
</dbReference>
<evidence type="ECO:0000313" key="4">
    <source>
        <dbReference type="Proteomes" id="UP000824246"/>
    </source>
</evidence>
<evidence type="ECO:0000256" key="1">
    <source>
        <dbReference type="SAM" id="SignalP"/>
    </source>
</evidence>
<name>A0A9D1VPW8_9BACT</name>
<comment type="caution">
    <text evidence="3">The sequence shown here is derived from an EMBL/GenBank/DDBJ whole genome shotgun (WGS) entry which is preliminary data.</text>
</comment>
<dbReference type="Gene3D" id="3.30.70.1070">
    <property type="entry name" value="Sporulation related repeat"/>
    <property type="match status" value="1"/>
</dbReference>
<sequence>MKKTAIWSGIALMLVSMASCKPSQQATKEAYEKAMAAAVEKPIVSEVPPTEDAITEVQPIVTQQPATERTEHVNVLDEGTMNTFNVVVGSYIQRTNAYSQRDRLRADGYPAFVAQNAQGMYRVIACSFATREEANEARYKITQQYPSSYIKDPWFLIQR</sequence>
<dbReference type="SUPFAM" id="SSF110997">
    <property type="entry name" value="Sporulation related repeat"/>
    <property type="match status" value="1"/>
</dbReference>
<gene>
    <name evidence="3" type="ORF">H9982_00695</name>
</gene>
<dbReference type="AlphaFoldDB" id="A0A9D1VPW8"/>
<dbReference type="Proteomes" id="UP000824246">
    <property type="component" value="Unassembled WGS sequence"/>
</dbReference>
<dbReference type="InterPro" id="IPR036680">
    <property type="entry name" value="SPOR-like_sf"/>
</dbReference>
<evidence type="ECO:0000259" key="2">
    <source>
        <dbReference type="PROSITE" id="PS51724"/>
    </source>
</evidence>
<protein>
    <submittedName>
        <fullName evidence="3">SPOR domain-containing protein</fullName>
    </submittedName>
</protein>
<evidence type="ECO:0000313" key="3">
    <source>
        <dbReference type="EMBL" id="HIX44719.1"/>
    </source>
</evidence>
<dbReference type="EMBL" id="DXFB01000017">
    <property type="protein sequence ID" value="HIX44719.1"/>
    <property type="molecule type" value="Genomic_DNA"/>
</dbReference>
<keyword evidence="1" id="KW-0732">Signal</keyword>
<dbReference type="GO" id="GO:0042834">
    <property type="term" value="F:peptidoglycan binding"/>
    <property type="evidence" value="ECO:0007669"/>
    <property type="project" value="InterPro"/>
</dbReference>
<dbReference type="PROSITE" id="PS51724">
    <property type="entry name" value="SPOR"/>
    <property type="match status" value="1"/>
</dbReference>
<feature type="chain" id="PRO_5038417842" evidence="1">
    <location>
        <begin position="19"/>
        <end position="159"/>
    </location>
</feature>
<organism evidence="3 4">
    <name type="scientific">Candidatus Barnesiella excrementipullorum</name>
    <dbReference type="NCBI Taxonomy" id="2838479"/>
    <lineage>
        <taxon>Bacteria</taxon>
        <taxon>Pseudomonadati</taxon>
        <taxon>Bacteroidota</taxon>
        <taxon>Bacteroidia</taxon>
        <taxon>Bacteroidales</taxon>
        <taxon>Barnesiellaceae</taxon>
        <taxon>Barnesiella</taxon>
    </lineage>
</organism>